<dbReference type="Proteomes" id="UP000183687">
    <property type="component" value="Unassembled WGS sequence"/>
</dbReference>
<name>A0AB38A736_9ACTN</name>
<evidence type="ECO:0000259" key="13">
    <source>
        <dbReference type="Pfam" id="PF18075"/>
    </source>
</evidence>
<evidence type="ECO:0000259" key="12">
    <source>
        <dbReference type="Pfam" id="PF02687"/>
    </source>
</evidence>
<organism evidence="14 15">
    <name type="scientific">Atopobium minutum</name>
    <dbReference type="NCBI Taxonomy" id="1381"/>
    <lineage>
        <taxon>Bacteria</taxon>
        <taxon>Bacillati</taxon>
        <taxon>Actinomycetota</taxon>
        <taxon>Coriobacteriia</taxon>
        <taxon>Coriobacteriales</taxon>
        <taxon>Atopobiaceae</taxon>
        <taxon>Atopobium</taxon>
    </lineage>
</organism>
<dbReference type="InterPro" id="IPR003838">
    <property type="entry name" value="ABC3_permease_C"/>
</dbReference>
<dbReference type="EMBL" id="FNSH01000001">
    <property type="protein sequence ID" value="SEB79629.1"/>
    <property type="molecule type" value="Genomic_DNA"/>
</dbReference>
<keyword evidence="7 11" id="KW-1133">Transmembrane helix</keyword>
<dbReference type="NCBIfam" id="NF038347">
    <property type="entry name" value="FtsX_Gpos"/>
    <property type="match status" value="1"/>
</dbReference>
<reference evidence="14 15" key="1">
    <citation type="submission" date="2016-10" db="EMBL/GenBank/DDBJ databases">
        <authorList>
            <person name="Varghese N."/>
            <person name="Submissions S."/>
        </authorList>
    </citation>
    <scope>NUCLEOTIDE SEQUENCE [LARGE SCALE GENOMIC DNA]</scope>
    <source>
        <strain evidence="14 15">DSM 20586</strain>
    </source>
</reference>
<keyword evidence="4 10" id="KW-1003">Cell membrane</keyword>
<comment type="subcellular location">
    <subcellularLocation>
        <location evidence="1">Cell membrane</location>
        <topology evidence="1">Multi-pass membrane protein</topology>
    </subcellularLocation>
</comment>
<evidence type="ECO:0000256" key="2">
    <source>
        <dbReference type="ARBA" id="ARBA00007379"/>
    </source>
</evidence>
<dbReference type="Pfam" id="PF02687">
    <property type="entry name" value="FtsX"/>
    <property type="match status" value="1"/>
</dbReference>
<dbReference type="PANTHER" id="PTHR47755">
    <property type="entry name" value="CELL DIVISION PROTEIN FTSX"/>
    <property type="match status" value="1"/>
</dbReference>
<feature type="transmembrane region" description="Helical" evidence="11">
    <location>
        <begin position="34"/>
        <end position="56"/>
    </location>
</feature>
<keyword evidence="6 11" id="KW-0812">Transmembrane</keyword>
<dbReference type="AlphaFoldDB" id="A0AB38A736"/>
<dbReference type="PIRSF" id="PIRSF003097">
    <property type="entry name" value="FtsX"/>
    <property type="match status" value="1"/>
</dbReference>
<evidence type="ECO:0000256" key="6">
    <source>
        <dbReference type="ARBA" id="ARBA00022692"/>
    </source>
</evidence>
<evidence type="ECO:0000256" key="4">
    <source>
        <dbReference type="ARBA" id="ARBA00022475"/>
    </source>
</evidence>
<dbReference type="Gene3D" id="3.30.70.3040">
    <property type="match status" value="1"/>
</dbReference>
<dbReference type="InterPro" id="IPR004513">
    <property type="entry name" value="FtsX"/>
</dbReference>
<evidence type="ECO:0000256" key="8">
    <source>
        <dbReference type="ARBA" id="ARBA00023136"/>
    </source>
</evidence>
<dbReference type="InterPro" id="IPR040690">
    <property type="entry name" value="FtsX_ECD"/>
</dbReference>
<evidence type="ECO:0000256" key="3">
    <source>
        <dbReference type="ARBA" id="ARBA00021907"/>
    </source>
</evidence>
<evidence type="ECO:0000256" key="5">
    <source>
        <dbReference type="ARBA" id="ARBA00022618"/>
    </source>
</evidence>
<evidence type="ECO:0000313" key="14">
    <source>
        <dbReference type="EMBL" id="SEB79629.1"/>
    </source>
</evidence>
<feature type="transmembrane region" description="Helical" evidence="11">
    <location>
        <begin position="250"/>
        <end position="272"/>
    </location>
</feature>
<gene>
    <name evidence="14" type="ORF">SAMN04489746_1078</name>
</gene>
<protein>
    <recommendedName>
        <fullName evidence="3 10">Cell division protein FtsX</fullName>
    </recommendedName>
</protein>
<dbReference type="PANTHER" id="PTHR47755:SF1">
    <property type="entry name" value="CELL DIVISION PROTEIN FTSX"/>
    <property type="match status" value="1"/>
</dbReference>
<evidence type="ECO:0000256" key="1">
    <source>
        <dbReference type="ARBA" id="ARBA00004651"/>
    </source>
</evidence>
<evidence type="ECO:0000313" key="15">
    <source>
        <dbReference type="Proteomes" id="UP000183687"/>
    </source>
</evidence>
<evidence type="ECO:0000256" key="9">
    <source>
        <dbReference type="ARBA" id="ARBA00023306"/>
    </source>
</evidence>
<dbReference type="GO" id="GO:0051301">
    <property type="term" value="P:cell division"/>
    <property type="evidence" value="ECO:0007669"/>
    <property type="project" value="UniProtKB-KW"/>
</dbReference>
<dbReference type="InterPro" id="IPR058204">
    <property type="entry name" value="FtsX_firmicutes-type"/>
</dbReference>
<evidence type="ECO:0000256" key="7">
    <source>
        <dbReference type="ARBA" id="ARBA00022989"/>
    </source>
</evidence>
<evidence type="ECO:0000256" key="10">
    <source>
        <dbReference type="PIRNR" id="PIRNR003097"/>
    </source>
</evidence>
<accession>A0AB38A736</accession>
<comment type="similarity">
    <text evidence="2 10">Belongs to the ABC-4 integral membrane protein family. FtsX subfamily.</text>
</comment>
<proteinExistence type="inferred from homology"/>
<sequence length="320" mass="34469">MLSATRRGEATVIMGLSNIGYSLREAGSHFRRNWSTVFGAVVTIFLSLFVIGLFALGSSMLSNMVGNVEDKVTIQAFLSDDADQTAIEALKTKISSWDNVSSVDYKSKEQALQEYKETMSNKNAEAAVAALDGTNPVPASLVVKLDDPKQVKATADKLIADADFASIADDKNSASAVVYGQGTVEKLFSVTNYIRIITLVLVALLVFVAFVFINNTIRLAITARRREIAIERLVGASNGFIRGPFLTEGVLEALLGALLAIGALQMVLSYAVPRLESNLSFLNFTVSQTVLLQIYGGLLGVGIIIGLFGSLIAMRRYLKV</sequence>
<feature type="domain" description="FtsX extracellular" evidence="13">
    <location>
        <begin position="72"/>
        <end position="158"/>
    </location>
</feature>
<comment type="caution">
    <text evidence="14">The sequence shown here is derived from an EMBL/GenBank/DDBJ whole genome shotgun (WGS) entry which is preliminary data.</text>
</comment>
<feature type="domain" description="ABC3 transporter permease C-terminal" evidence="12">
    <location>
        <begin position="200"/>
        <end position="319"/>
    </location>
</feature>
<keyword evidence="5 10" id="KW-0132">Cell division</keyword>
<keyword evidence="8 10" id="KW-0472">Membrane</keyword>
<feature type="transmembrane region" description="Helical" evidence="11">
    <location>
        <begin position="193"/>
        <end position="217"/>
    </location>
</feature>
<dbReference type="GO" id="GO:0005886">
    <property type="term" value="C:plasma membrane"/>
    <property type="evidence" value="ECO:0007669"/>
    <property type="project" value="UniProtKB-SubCell"/>
</dbReference>
<keyword evidence="9 10" id="KW-0131">Cell cycle</keyword>
<dbReference type="Pfam" id="PF18075">
    <property type="entry name" value="FtsX_ECD"/>
    <property type="match status" value="1"/>
</dbReference>
<feature type="transmembrane region" description="Helical" evidence="11">
    <location>
        <begin position="292"/>
        <end position="314"/>
    </location>
</feature>
<evidence type="ECO:0000256" key="11">
    <source>
        <dbReference type="SAM" id="Phobius"/>
    </source>
</evidence>